<dbReference type="Gene3D" id="3.40.30.10">
    <property type="entry name" value="Glutaredoxin"/>
    <property type="match status" value="1"/>
</dbReference>
<evidence type="ECO:0000313" key="6">
    <source>
        <dbReference type="Proteomes" id="UP001139104"/>
    </source>
</evidence>
<feature type="domain" description="Thioredoxin" evidence="4">
    <location>
        <begin position="29"/>
        <end position="222"/>
    </location>
</feature>
<dbReference type="RefSeq" id="WP_243068330.1">
    <property type="nucleotide sequence ID" value="NZ_JAIVFK010000001.1"/>
</dbReference>
<dbReference type="Pfam" id="PF13462">
    <property type="entry name" value="Thioredoxin_4"/>
    <property type="match status" value="1"/>
</dbReference>
<comment type="caution">
    <text evidence="5">The sequence shown here is derived from an EMBL/GenBank/DDBJ whole genome shotgun (WGS) entry which is preliminary data.</text>
</comment>
<evidence type="ECO:0000256" key="2">
    <source>
        <dbReference type="ARBA" id="ARBA00005791"/>
    </source>
</evidence>
<keyword evidence="3" id="KW-0732">Signal</keyword>
<feature type="chain" id="PRO_5045798189" evidence="3">
    <location>
        <begin position="30"/>
        <end position="223"/>
    </location>
</feature>
<dbReference type="EMBL" id="JAIVFP010000001">
    <property type="protein sequence ID" value="MCI4684435.1"/>
    <property type="molecule type" value="Genomic_DNA"/>
</dbReference>
<dbReference type="Proteomes" id="UP001139104">
    <property type="component" value="Unassembled WGS sequence"/>
</dbReference>
<dbReference type="InterPro" id="IPR013766">
    <property type="entry name" value="Thioredoxin_domain"/>
</dbReference>
<name>A0ABS9ZAR7_9HYPH</name>
<comment type="function">
    <text evidence="1">May be required for disulfide bond formation in some proteins.</text>
</comment>
<dbReference type="CDD" id="cd02972">
    <property type="entry name" value="DsbA_family"/>
    <property type="match status" value="1"/>
</dbReference>
<dbReference type="SUPFAM" id="SSF52833">
    <property type="entry name" value="Thioredoxin-like"/>
    <property type="match status" value="1"/>
</dbReference>
<sequence length="223" mass="24319">MSLTRSGATRRFLLAFAAVLCVAPFAAHAQAAKPGPAHDAGKETVDALMAAPPLPDVWLGSPDAPVTIIEYASMTCGHCARFEDEVFPILKKKYIDTGKVRYTMREFPLDPLAAAAAMLARCSGDKRQAMIELLFTQQKNWAYVDKPLEALRDVVKQTGIGPKEFDACLNNQSMFDKVSQERNIAAQKFGIDATPTFFINGDKKTGEIPPDALDGVLAPYLKK</sequence>
<keyword evidence="6" id="KW-1185">Reference proteome</keyword>
<evidence type="ECO:0000259" key="4">
    <source>
        <dbReference type="PROSITE" id="PS51352"/>
    </source>
</evidence>
<organism evidence="5 6">
    <name type="scientific">Candidatus Rhodoblastus alkanivorans</name>
    <dbReference type="NCBI Taxonomy" id="2954117"/>
    <lineage>
        <taxon>Bacteria</taxon>
        <taxon>Pseudomonadati</taxon>
        <taxon>Pseudomonadota</taxon>
        <taxon>Alphaproteobacteria</taxon>
        <taxon>Hyphomicrobiales</taxon>
        <taxon>Rhodoblastaceae</taxon>
        <taxon>Rhodoblastus</taxon>
    </lineage>
</organism>
<dbReference type="Gene3D" id="1.10.40.80">
    <property type="match status" value="1"/>
</dbReference>
<dbReference type="PANTHER" id="PTHR13887">
    <property type="entry name" value="GLUTATHIONE S-TRANSFERASE KAPPA"/>
    <property type="match status" value="1"/>
</dbReference>
<proteinExistence type="inferred from homology"/>
<reference evidence="5" key="1">
    <citation type="journal article" date="2022" name="ISME J.">
        <title>Identification of active gaseous-alkane degraders at natural gas seeps.</title>
        <authorList>
            <person name="Farhan Ul Haque M."/>
            <person name="Hernandez M."/>
            <person name="Crombie A.T."/>
            <person name="Murrell J.C."/>
        </authorList>
    </citation>
    <scope>NUCLEOTIDE SEQUENCE</scope>
    <source>
        <strain evidence="5">PC2</strain>
    </source>
</reference>
<accession>A0ABS9ZAR7</accession>
<gene>
    <name evidence="5" type="ORF">K2U94_16970</name>
</gene>
<dbReference type="PROSITE" id="PS51352">
    <property type="entry name" value="THIOREDOXIN_2"/>
    <property type="match status" value="1"/>
</dbReference>
<dbReference type="InterPro" id="IPR036249">
    <property type="entry name" value="Thioredoxin-like_sf"/>
</dbReference>
<dbReference type="InterPro" id="IPR012336">
    <property type="entry name" value="Thioredoxin-like_fold"/>
</dbReference>
<protein>
    <submittedName>
        <fullName evidence="5">DsbA family protein</fullName>
    </submittedName>
</protein>
<evidence type="ECO:0000313" key="5">
    <source>
        <dbReference type="EMBL" id="MCI4684435.1"/>
    </source>
</evidence>
<evidence type="ECO:0000256" key="1">
    <source>
        <dbReference type="ARBA" id="ARBA00003565"/>
    </source>
</evidence>
<dbReference type="PANTHER" id="PTHR13887:SF56">
    <property type="entry name" value="THIOREDOXIN-LIKE REDUCTASE RV2466C"/>
    <property type="match status" value="1"/>
</dbReference>
<feature type="signal peptide" evidence="3">
    <location>
        <begin position="1"/>
        <end position="29"/>
    </location>
</feature>
<comment type="similarity">
    <text evidence="2">Belongs to the thioredoxin family. DsbA subfamily.</text>
</comment>
<evidence type="ECO:0000256" key="3">
    <source>
        <dbReference type="SAM" id="SignalP"/>
    </source>
</evidence>